<keyword evidence="1" id="KW-0472">Membrane</keyword>
<dbReference type="AlphaFoldDB" id="A0A8H2LBS4"/>
<dbReference type="CDD" id="cd03392">
    <property type="entry name" value="PAP2_like_2"/>
    <property type="match status" value="1"/>
</dbReference>
<keyword evidence="1" id="KW-0812">Transmembrane</keyword>
<dbReference type="Pfam" id="PF01569">
    <property type="entry name" value="PAP2"/>
    <property type="match status" value="1"/>
</dbReference>
<sequence>MRKEIKLIINKLKALLKKWFNNYNEHLPYIITSGIALIIVIGAVTVFIELTENLKSEILGQYDSAITQSILLWRSSGLTEYFIFVTHIGGIYGYLVVFSLATFLLFITFKNWHYVFQLSIVMILALSSNVIIKEMVNRSRPDLEHLVMVKTLSYPSGHAMTAMAFYGFIIFLTYQFKINGFLKFVIITVLTTLIISIGLSRIYLGVHFPSDIIGGYIAGFIWVVLCALIFNLIKVFNKDPST</sequence>
<dbReference type="Gene3D" id="1.20.144.10">
    <property type="entry name" value="Phosphatidic acid phosphatase type 2/haloperoxidase"/>
    <property type="match status" value="2"/>
</dbReference>
<keyword evidence="1" id="KW-1133">Transmembrane helix</keyword>
<feature type="transmembrane region" description="Helical" evidence="1">
    <location>
        <begin position="114"/>
        <end position="132"/>
    </location>
</feature>
<evidence type="ECO:0000313" key="3">
    <source>
        <dbReference type="EMBL" id="TYB71818.1"/>
    </source>
</evidence>
<feature type="transmembrane region" description="Helical" evidence="1">
    <location>
        <begin position="184"/>
        <end position="206"/>
    </location>
</feature>
<dbReference type="SUPFAM" id="SSF48317">
    <property type="entry name" value="Acid phosphatase/Vanadium-dependent haloperoxidase"/>
    <property type="match status" value="1"/>
</dbReference>
<dbReference type="PANTHER" id="PTHR14969">
    <property type="entry name" value="SPHINGOSINE-1-PHOSPHATE PHOSPHOHYDROLASE"/>
    <property type="match status" value="1"/>
</dbReference>
<feature type="transmembrane region" description="Helical" evidence="1">
    <location>
        <begin position="81"/>
        <end position="107"/>
    </location>
</feature>
<reference evidence="3 4" key="1">
    <citation type="submission" date="2019-08" db="EMBL/GenBank/DDBJ databases">
        <title>Genomes of Antarctic Bizionia species.</title>
        <authorList>
            <person name="Bowman J.P."/>
        </authorList>
    </citation>
    <scope>NUCLEOTIDE SEQUENCE [LARGE SCALE GENOMIC DNA]</scope>
    <source>
        <strain evidence="3 4">HFD</strain>
    </source>
</reference>
<dbReference type="SMART" id="SM00014">
    <property type="entry name" value="acidPPc"/>
    <property type="match status" value="1"/>
</dbReference>
<evidence type="ECO:0000259" key="2">
    <source>
        <dbReference type="SMART" id="SM00014"/>
    </source>
</evidence>
<feature type="transmembrane region" description="Helical" evidence="1">
    <location>
        <begin position="152"/>
        <end position="172"/>
    </location>
</feature>
<dbReference type="InterPro" id="IPR036938">
    <property type="entry name" value="PAP2/HPO_sf"/>
</dbReference>
<feature type="transmembrane region" description="Helical" evidence="1">
    <location>
        <begin position="212"/>
        <end position="233"/>
    </location>
</feature>
<evidence type="ECO:0000313" key="4">
    <source>
        <dbReference type="Proteomes" id="UP000323324"/>
    </source>
</evidence>
<comment type="caution">
    <text evidence="3">The sequence shown here is derived from an EMBL/GenBank/DDBJ whole genome shotgun (WGS) entry which is preliminary data.</text>
</comment>
<keyword evidence="4" id="KW-1185">Reference proteome</keyword>
<dbReference type="PANTHER" id="PTHR14969:SF13">
    <property type="entry name" value="AT30094P"/>
    <property type="match status" value="1"/>
</dbReference>
<evidence type="ECO:0000256" key="1">
    <source>
        <dbReference type="SAM" id="Phobius"/>
    </source>
</evidence>
<accession>A0A8H2LBS4</accession>
<organism evidence="3 4">
    <name type="scientific">Bizionia saleffrena</name>
    <dbReference type="NCBI Taxonomy" id="291189"/>
    <lineage>
        <taxon>Bacteria</taxon>
        <taxon>Pseudomonadati</taxon>
        <taxon>Bacteroidota</taxon>
        <taxon>Flavobacteriia</taxon>
        <taxon>Flavobacteriales</taxon>
        <taxon>Flavobacteriaceae</taxon>
        <taxon>Bizionia</taxon>
    </lineage>
</organism>
<protein>
    <submittedName>
        <fullName evidence="3">Phosphatase PAP2 family protein</fullName>
    </submittedName>
</protein>
<gene>
    <name evidence="3" type="ORF">ES676_11760</name>
</gene>
<proteinExistence type="predicted"/>
<feature type="transmembrane region" description="Helical" evidence="1">
    <location>
        <begin position="27"/>
        <end position="48"/>
    </location>
</feature>
<dbReference type="Proteomes" id="UP000323324">
    <property type="component" value="Unassembled WGS sequence"/>
</dbReference>
<dbReference type="EMBL" id="VSKM01000013">
    <property type="protein sequence ID" value="TYB71818.1"/>
    <property type="molecule type" value="Genomic_DNA"/>
</dbReference>
<dbReference type="RefSeq" id="WP_148370529.1">
    <property type="nucleotide sequence ID" value="NZ_VSKM01000013.1"/>
</dbReference>
<feature type="domain" description="Phosphatidic acid phosphatase type 2/haloperoxidase" evidence="2">
    <location>
        <begin position="117"/>
        <end position="227"/>
    </location>
</feature>
<name>A0A8H2LBS4_9FLAO</name>
<dbReference type="InterPro" id="IPR000326">
    <property type="entry name" value="PAP2/HPO"/>
</dbReference>